<protein>
    <submittedName>
        <fullName evidence="1">Putative ovule protein</fullName>
    </submittedName>
</protein>
<accession>A0A0V0HBD3</accession>
<proteinExistence type="predicted"/>
<reference evidence="1" key="1">
    <citation type="submission" date="2015-12" db="EMBL/GenBank/DDBJ databases">
        <title>Gene expression during late stages of embryo sac development: a critical building block for successful pollen-pistil interactions.</title>
        <authorList>
            <person name="Liu Y."/>
            <person name="Joly V."/>
            <person name="Sabar M."/>
            <person name="Matton D.P."/>
        </authorList>
    </citation>
    <scope>NUCLEOTIDE SEQUENCE</scope>
</reference>
<dbReference type="EMBL" id="GEDG01022146">
    <property type="protein sequence ID" value="JAP17746.1"/>
    <property type="molecule type" value="Transcribed_RNA"/>
</dbReference>
<dbReference type="AlphaFoldDB" id="A0A0V0HBD3"/>
<sequence>MALIVNNKWILNAIQIEDPSSNKSTRVDCCTVCTHHHPRSWLSSLYLLVFDTIFHPHHHTHQCFCPSNTTT</sequence>
<evidence type="ECO:0000313" key="1">
    <source>
        <dbReference type="EMBL" id="JAP17746.1"/>
    </source>
</evidence>
<name>A0A0V0HBD3_SOLCH</name>
<organism evidence="1">
    <name type="scientific">Solanum chacoense</name>
    <name type="common">Chaco potato</name>
    <dbReference type="NCBI Taxonomy" id="4108"/>
    <lineage>
        <taxon>Eukaryota</taxon>
        <taxon>Viridiplantae</taxon>
        <taxon>Streptophyta</taxon>
        <taxon>Embryophyta</taxon>
        <taxon>Tracheophyta</taxon>
        <taxon>Spermatophyta</taxon>
        <taxon>Magnoliopsida</taxon>
        <taxon>eudicotyledons</taxon>
        <taxon>Gunneridae</taxon>
        <taxon>Pentapetalae</taxon>
        <taxon>asterids</taxon>
        <taxon>lamiids</taxon>
        <taxon>Solanales</taxon>
        <taxon>Solanaceae</taxon>
        <taxon>Solanoideae</taxon>
        <taxon>Solaneae</taxon>
        <taxon>Solanum</taxon>
    </lineage>
</organism>